<keyword evidence="9" id="KW-1185">Reference proteome</keyword>
<evidence type="ECO:0000256" key="6">
    <source>
        <dbReference type="ARBA" id="ARBA00023235"/>
    </source>
</evidence>
<dbReference type="GO" id="GO:0008880">
    <property type="term" value="F:glucuronate isomerase activity"/>
    <property type="evidence" value="ECO:0007669"/>
    <property type="project" value="UniProtKB-EC"/>
</dbReference>
<dbReference type="EMBL" id="JAFBIT010000002">
    <property type="protein sequence ID" value="MCF2652515.1"/>
    <property type="molecule type" value="Genomic_DNA"/>
</dbReference>
<protein>
    <recommendedName>
        <fullName evidence="5 7">Uronate isomerase</fullName>
        <ecNumber evidence="4 7">5.3.1.12</ecNumber>
    </recommendedName>
    <alternativeName>
        <fullName evidence="7">Glucuronate isomerase</fullName>
    </alternativeName>
    <alternativeName>
        <fullName evidence="7">Uronic isomerase</fullName>
    </alternativeName>
</protein>
<organism evidence="8 9">
    <name type="scientific">Anaeromassilibacillus senegalensis</name>
    <dbReference type="NCBI Taxonomy" id="1673717"/>
    <lineage>
        <taxon>Bacteria</taxon>
        <taxon>Bacillati</taxon>
        <taxon>Bacillota</taxon>
        <taxon>Clostridia</taxon>
        <taxon>Eubacteriales</taxon>
        <taxon>Acutalibacteraceae</taxon>
        <taxon>Anaeromassilibacillus</taxon>
    </lineage>
</organism>
<dbReference type="Gene3D" id="3.20.20.140">
    <property type="entry name" value="Metal-dependent hydrolases"/>
    <property type="match status" value="1"/>
</dbReference>
<dbReference type="EC" id="5.3.1.12" evidence="4 7"/>
<dbReference type="PANTHER" id="PTHR30068:SF4">
    <property type="entry name" value="URONATE ISOMERASE"/>
    <property type="match status" value="1"/>
</dbReference>
<dbReference type="InterPro" id="IPR032466">
    <property type="entry name" value="Metal_Hydrolase"/>
</dbReference>
<comment type="catalytic activity">
    <reaction evidence="7">
        <text>aldehydo-D-galacturonate = keto-D-tagaturonate</text>
        <dbReference type="Rhea" id="RHEA:27702"/>
        <dbReference type="ChEBI" id="CHEBI:12952"/>
        <dbReference type="ChEBI" id="CHEBI:17886"/>
    </reaction>
</comment>
<evidence type="ECO:0000313" key="8">
    <source>
        <dbReference type="EMBL" id="MCF2652515.1"/>
    </source>
</evidence>
<evidence type="ECO:0000256" key="3">
    <source>
        <dbReference type="ARBA" id="ARBA00008397"/>
    </source>
</evidence>
<dbReference type="Gene3D" id="1.10.2020.10">
    <property type="entry name" value="uronate isomerase, domain 2, chain A"/>
    <property type="match status" value="1"/>
</dbReference>
<dbReference type="RefSeq" id="WP_235323566.1">
    <property type="nucleotide sequence ID" value="NZ_JAFBIT010000002.1"/>
</dbReference>
<dbReference type="NCBIfam" id="NF002794">
    <property type="entry name" value="PRK02925.1"/>
    <property type="match status" value="1"/>
</dbReference>
<comment type="pathway">
    <text evidence="2 7">Carbohydrate metabolism; pentose and glucuronate interconversion.</text>
</comment>
<dbReference type="PANTHER" id="PTHR30068">
    <property type="entry name" value="URONATE ISOMERASE"/>
    <property type="match status" value="1"/>
</dbReference>
<evidence type="ECO:0000256" key="5">
    <source>
        <dbReference type="ARBA" id="ARBA00020555"/>
    </source>
</evidence>
<reference evidence="8 9" key="1">
    <citation type="submission" date="2020-12" db="EMBL/GenBank/DDBJ databases">
        <title>Whole genome sequences of gut porcine anaerobes.</title>
        <authorList>
            <person name="Kubasova T."/>
            <person name="Jahodarova E."/>
            <person name="Rychlik I."/>
        </authorList>
    </citation>
    <scope>NUCLEOTIDE SEQUENCE [LARGE SCALE GENOMIC DNA]</scope>
    <source>
        <strain evidence="8 9">An867</strain>
    </source>
</reference>
<comment type="catalytic activity">
    <reaction evidence="1 7">
        <text>D-glucuronate = D-fructuronate</text>
        <dbReference type="Rhea" id="RHEA:13049"/>
        <dbReference type="ChEBI" id="CHEBI:58720"/>
        <dbReference type="ChEBI" id="CHEBI:59863"/>
        <dbReference type="EC" id="5.3.1.12"/>
    </reaction>
</comment>
<evidence type="ECO:0000313" key="9">
    <source>
        <dbReference type="Proteomes" id="UP001299220"/>
    </source>
</evidence>
<dbReference type="Proteomes" id="UP001299220">
    <property type="component" value="Unassembled WGS sequence"/>
</dbReference>
<dbReference type="InterPro" id="IPR003766">
    <property type="entry name" value="Uronate_isomerase"/>
</dbReference>
<accession>A0ABS9CQC3</accession>
<evidence type="ECO:0000256" key="1">
    <source>
        <dbReference type="ARBA" id="ARBA00001165"/>
    </source>
</evidence>
<dbReference type="HAMAP" id="MF_00675">
    <property type="entry name" value="UxaC"/>
    <property type="match status" value="1"/>
</dbReference>
<evidence type="ECO:0000256" key="7">
    <source>
        <dbReference type="HAMAP-Rule" id="MF_00675"/>
    </source>
</evidence>
<proteinExistence type="inferred from homology"/>
<dbReference type="Pfam" id="PF02614">
    <property type="entry name" value="UxaC"/>
    <property type="match status" value="1"/>
</dbReference>
<gene>
    <name evidence="7 8" type="primary">uxaC</name>
    <name evidence="8" type="ORF">JQM67_07865</name>
</gene>
<sequence>MREDLFLNGDTAKRLYEAVRDLPIVDYHCHLQPKEILEDKVFTDIAQMWLGGDHYKWRLMRACGVPESHITGDASPREKFRAYAACIETAVGNPLYVWSHMELAMYFGIEDALGADTADDIFDRANAYIREHALSPRKLMLQSRVELVATTDDPADSLEYHKQIREDASFPVRVVPSFRTDAAMNLRRADYKVYIDRLSATCGFAIETLDDLKKALADRLDFFCANGCRVSDVGIEGFPKKDDACDAAETFKKALADEPVSDAEYRDFLFEMYVYLAAQYKAKNVTMQLHLNVRRNACTRLFESVGPDAGGDCVGDPIPERDIAALLDAMDRADGLPHTILYTLEPSMYMALATTAGSFRGVVPGAAWWFCDHKRGMEEQMNILAETGHLATFTGMLTDSRSFLSYARHDYFRRVLCSRVAEELDQGTLLSEKAAMKLLNRLCVENSRKLFD</sequence>
<evidence type="ECO:0000256" key="4">
    <source>
        <dbReference type="ARBA" id="ARBA00012546"/>
    </source>
</evidence>
<name>A0ABS9CQC3_9FIRM</name>
<evidence type="ECO:0000256" key="2">
    <source>
        <dbReference type="ARBA" id="ARBA00004892"/>
    </source>
</evidence>
<keyword evidence="6 7" id="KW-0413">Isomerase</keyword>
<comment type="similarity">
    <text evidence="3 7">Belongs to the metallo-dependent hydrolases superfamily. Uronate isomerase family.</text>
</comment>
<dbReference type="SUPFAM" id="SSF51556">
    <property type="entry name" value="Metallo-dependent hydrolases"/>
    <property type="match status" value="1"/>
</dbReference>
<comment type="caution">
    <text evidence="8">The sequence shown here is derived from an EMBL/GenBank/DDBJ whole genome shotgun (WGS) entry which is preliminary data.</text>
</comment>